<dbReference type="SFLD" id="SFLDS00019">
    <property type="entry name" value="Glutathione_Transferase_(cytos"/>
    <property type="match status" value="1"/>
</dbReference>
<feature type="domain" description="GST N-terminal" evidence="3">
    <location>
        <begin position="9"/>
        <end position="90"/>
    </location>
</feature>
<dbReference type="InterPro" id="IPR004046">
    <property type="entry name" value="GST_C"/>
</dbReference>
<dbReference type="PROSITE" id="PS50404">
    <property type="entry name" value="GST_NTER"/>
    <property type="match status" value="1"/>
</dbReference>
<evidence type="ECO:0000259" key="3">
    <source>
        <dbReference type="PROSITE" id="PS50404"/>
    </source>
</evidence>
<protein>
    <submittedName>
        <fullName evidence="5">Thioredoxin-like protein</fullName>
    </submittedName>
</protein>
<evidence type="ECO:0000313" key="6">
    <source>
        <dbReference type="Proteomes" id="UP000799770"/>
    </source>
</evidence>
<evidence type="ECO:0000256" key="2">
    <source>
        <dbReference type="RuleBase" id="RU003494"/>
    </source>
</evidence>
<dbReference type="PANTHER" id="PTHR44051">
    <property type="entry name" value="GLUTATHIONE S-TRANSFERASE-RELATED"/>
    <property type="match status" value="1"/>
</dbReference>
<keyword evidence="6" id="KW-1185">Reference proteome</keyword>
<dbReference type="Gene3D" id="1.20.1050.10">
    <property type="match status" value="1"/>
</dbReference>
<evidence type="ECO:0000313" key="5">
    <source>
        <dbReference type="EMBL" id="KAF2119508.1"/>
    </source>
</evidence>
<evidence type="ECO:0000259" key="4">
    <source>
        <dbReference type="PROSITE" id="PS50405"/>
    </source>
</evidence>
<dbReference type="PANTHER" id="PTHR44051:SF2">
    <property type="entry name" value="HYPOTHETICAL GLUTATHIONE S-TRANSFERASE LIKE PROTEIN"/>
    <property type="match status" value="1"/>
</dbReference>
<dbReference type="SFLD" id="SFLDG00358">
    <property type="entry name" value="Main_(cytGST)"/>
    <property type="match status" value="1"/>
</dbReference>
<dbReference type="InterPro" id="IPR036249">
    <property type="entry name" value="Thioredoxin-like_sf"/>
</dbReference>
<accession>A0A6A5ZM40</accession>
<dbReference type="InterPro" id="IPR036282">
    <property type="entry name" value="Glutathione-S-Trfase_C_sf"/>
</dbReference>
<comment type="similarity">
    <text evidence="1 2">Belongs to the GST superfamily.</text>
</comment>
<name>A0A6A5ZM40_9PLEO</name>
<dbReference type="AlphaFoldDB" id="A0A6A5ZM40"/>
<dbReference type="Pfam" id="PF02798">
    <property type="entry name" value="GST_N"/>
    <property type="match status" value="1"/>
</dbReference>
<gene>
    <name evidence="5" type="ORF">BDV96DRAFT_515070</name>
</gene>
<dbReference type="InterPro" id="IPR010987">
    <property type="entry name" value="Glutathione-S-Trfase_C-like"/>
</dbReference>
<dbReference type="Gene3D" id="3.40.30.10">
    <property type="entry name" value="Glutaredoxin"/>
    <property type="match status" value="1"/>
</dbReference>
<dbReference type="InterPro" id="IPR040079">
    <property type="entry name" value="Glutathione_S-Trfase"/>
</dbReference>
<dbReference type="Proteomes" id="UP000799770">
    <property type="component" value="Unassembled WGS sequence"/>
</dbReference>
<reference evidence="5" key="1">
    <citation type="journal article" date="2020" name="Stud. Mycol.">
        <title>101 Dothideomycetes genomes: a test case for predicting lifestyles and emergence of pathogens.</title>
        <authorList>
            <person name="Haridas S."/>
            <person name="Albert R."/>
            <person name="Binder M."/>
            <person name="Bloem J."/>
            <person name="Labutti K."/>
            <person name="Salamov A."/>
            <person name="Andreopoulos B."/>
            <person name="Baker S."/>
            <person name="Barry K."/>
            <person name="Bills G."/>
            <person name="Bluhm B."/>
            <person name="Cannon C."/>
            <person name="Castanera R."/>
            <person name="Culley D."/>
            <person name="Daum C."/>
            <person name="Ezra D."/>
            <person name="Gonzalez J."/>
            <person name="Henrissat B."/>
            <person name="Kuo A."/>
            <person name="Liang C."/>
            <person name="Lipzen A."/>
            <person name="Lutzoni F."/>
            <person name="Magnuson J."/>
            <person name="Mondo S."/>
            <person name="Nolan M."/>
            <person name="Ohm R."/>
            <person name="Pangilinan J."/>
            <person name="Park H.-J."/>
            <person name="Ramirez L."/>
            <person name="Alfaro M."/>
            <person name="Sun H."/>
            <person name="Tritt A."/>
            <person name="Yoshinaga Y."/>
            <person name="Zwiers L.-H."/>
            <person name="Turgeon B."/>
            <person name="Goodwin S."/>
            <person name="Spatafora J."/>
            <person name="Crous P."/>
            <person name="Grigoriev I."/>
        </authorList>
    </citation>
    <scope>NUCLEOTIDE SEQUENCE</scope>
    <source>
        <strain evidence="5">CBS 627.86</strain>
    </source>
</reference>
<dbReference type="InterPro" id="IPR004045">
    <property type="entry name" value="Glutathione_S-Trfase_N"/>
</dbReference>
<dbReference type="CDD" id="cd03056">
    <property type="entry name" value="GST_N_4"/>
    <property type="match status" value="1"/>
</dbReference>
<dbReference type="PROSITE" id="PS50405">
    <property type="entry name" value="GST_CTER"/>
    <property type="match status" value="1"/>
</dbReference>
<dbReference type="OrthoDB" id="422574at2759"/>
<dbReference type="EMBL" id="ML977315">
    <property type="protein sequence ID" value="KAF2119508.1"/>
    <property type="molecule type" value="Genomic_DNA"/>
</dbReference>
<organism evidence="5 6">
    <name type="scientific">Lophiotrema nucula</name>
    <dbReference type="NCBI Taxonomy" id="690887"/>
    <lineage>
        <taxon>Eukaryota</taxon>
        <taxon>Fungi</taxon>
        <taxon>Dikarya</taxon>
        <taxon>Ascomycota</taxon>
        <taxon>Pezizomycotina</taxon>
        <taxon>Dothideomycetes</taxon>
        <taxon>Pleosporomycetidae</taxon>
        <taxon>Pleosporales</taxon>
        <taxon>Lophiotremataceae</taxon>
        <taxon>Lophiotrema</taxon>
    </lineage>
</organism>
<dbReference type="SUPFAM" id="SSF52833">
    <property type="entry name" value="Thioredoxin-like"/>
    <property type="match status" value="1"/>
</dbReference>
<sequence>MSKWVPSESAPTLYSYKESGNSYKVRLLAALLDITLDIRELDFLNDEQHSPEFLAINPRGEVPTLVHGEHIFTDSSAILTYLAGTRSDPGSEQLPSSYWASDVADQAKIVDWLVFAASWVQYGVCTARAILSFKGLYNGLGTASTEQTLQEATIRGHKSLEILDIQLGKAKWLALGRPTIADVGVFVYVALAPMGDISLEKYANVRRWIEDIKRLERFIPIDGLDDPLYRRRT</sequence>
<dbReference type="Pfam" id="PF00043">
    <property type="entry name" value="GST_C"/>
    <property type="match status" value="1"/>
</dbReference>
<proteinExistence type="inferred from homology"/>
<evidence type="ECO:0000256" key="1">
    <source>
        <dbReference type="ARBA" id="ARBA00007409"/>
    </source>
</evidence>
<dbReference type="SUPFAM" id="SSF47616">
    <property type="entry name" value="GST C-terminal domain-like"/>
    <property type="match status" value="1"/>
</dbReference>
<feature type="domain" description="GST C-terminal" evidence="4">
    <location>
        <begin position="102"/>
        <end position="233"/>
    </location>
</feature>